<organism evidence="1">
    <name type="scientific">Bombyx mori nuclear polyhedrosis virus</name>
    <name type="common">BmNPV</name>
    <dbReference type="NCBI Taxonomy" id="271108"/>
    <lineage>
        <taxon>Viruses</taxon>
        <taxon>Viruses incertae sedis</taxon>
        <taxon>Naldaviricetes</taxon>
        <taxon>Lefavirales</taxon>
        <taxon>Baculoviridae</taxon>
        <taxon>Alphabaculovirus</taxon>
        <taxon>Alphabaculovirus bomori</taxon>
    </lineage>
</organism>
<protein>
    <submittedName>
        <fullName evidence="1">ORF110</fullName>
    </submittedName>
</protein>
<organismHost>
    <name type="scientific">Bombyx mori</name>
    <name type="common">Silk moth</name>
    <dbReference type="NCBI Taxonomy" id="7091"/>
</organismHost>
<evidence type="ECO:0000313" key="1">
    <source>
        <dbReference type="EMBL" id="QXI73308.1"/>
    </source>
</evidence>
<gene>
    <name evidence="1" type="primary">ORF110</name>
</gene>
<proteinExistence type="predicted"/>
<name>A0A8F4XDW8_NPVBM</name>
<dbReference type="EMBL" id="MT501299">
    <property type="protein sequence ID" value="QXI73308.1"/>
    <property type="molecule type" value="Genomic_DNA"/>
</dbReference>
<sequence>MLQSVRVGQFVDNKFVFAFKHSVCNPLHSVQNGHIFIYTSGAVTFCNMSDCVCYLW</sequence>
<accession>A0A8F4XDW8</accession>
<reference evidence="1" key="1">
    <citation type="submission" date="2020-05" db="EMBL/GenBank/DDBJ databases">
        <authorList>
            <person name="Xu G."/>
            <person name="Xiong Y."/>
            <person name="Gong T."/>
            <person name="Shi Y."/>
            <person name="Liu X."/>
            <person name="Liu S."/>
            <person name="Xiao F."/>
            <person name="Zhang Y."/>
            <person name="Ran X."/>
            <person name="Xiao D."/>
        </authorList>
    </citation>
    <scope>NUCLEOTIDE SEQUENCE</scope>
    <source>
        <strain evidence="1">Baoshan</strain>
    </source>
</reference>